<evidence type="ECO:0000313" key="3">
    <source>
        <dbReference type="Proteomes" id="UP000002051"/>
    </source>
</evidence>
<evidence type="ECO:0000313" key="2">
    <source>
        <dbReference type="EnsemblPlants" id="KEH28161"/>
    </source>
</evidence>
<accession>A0A072UFD3</accession>
<dbReference type="HOGENOM" id="CLU_191736_0_0_1"/>
<reference evidence="1 3" key="2">
    <citation type="journal article" date="2014" name="BMC Genomics">
        <title>An improved genome release (version Mt4.0) for the model legume Medicago truncatula.</title>
        <authorList>
            <person name="Tang H."/>
            <person name="Krishnakumar V."/>
            <person name="Bidwell S."/>
            <person name="Rosen B."/>
            <person name="Chan A."/>
            <person name="Zhou S."/>
            <person name="Gentzbittel L."/>
            <person name="Childs K.L."/>
            <person name="Yandell M."/>
            <person name="Gundlach H."/>
            <person name="Mayer K.F."/>
            <person name="Schwartz D.C."/>
            <person name="Town C.D."/>
        </authorList>
    </citation>
    <scope>GENOME REANNOTATION</scope>
    <source>
        <strain evidence="1">A17</strain>
        <strain evidence="2 3">cv. Jemalong A17</strain>
    </source>
</reference>
<dbReference type="EnsemblPlants" id="KEH28161">
    <property type="protein sequence ID" value="KEH28161"/>
    <property type="gene ID" value="MTR_5g070595"/>
</dbReference>
<reference evidence="2" key="3">
    <citation type="submission" date="2015-04" db="UniProtKB">
        <authorList>
            <consortium name="EnsemblPlants"/>
        </authorList>
    </citation>
    <scope>IDENTIFICATION</scope>
    <source>
        <strain evidence="2">cv. Jemalong A17</strain>
    </source>
</reference>
<name>A0A072UFD3_MEDTR</name>
<dbReference type="AlphaFoldDB" id="A0A072UFD3"/>
<protein>
    <submittedName>
        <fullName evidence="1 2">Uncharacterized protein</fullName>
    </submittedName>
</protein>
<keyword evidence="3" id="KW-1185">Reference proteome</keyword>
<organism evidence="1 3">
    <name type="scientific">Medicago truncatula</name>
    <name type="common">Barrel medic</name>
    <name type="synonym">Medicago tribuloides</name>
    <dbReference type="NCBI Taxonomy" id="3880"/>
    <lineage>
        <taxon>Eukaryota</taxon>
        <taxon>Viridiplantae</taxon>
        <taxon>Streptophyta</taxon>
        <taxon>Embryophyta</taxon>
        <taxon>Tracheophyta</taxon>
        <taxon>Spermatophyta</taxon>
        <taxon>Magnoliopsida</taxon>
        <taxon>eudicotyledons</taxon>
        <taxon>Gunneridae</taxon>
        <taxon>Pentapetalae</taxon>
        <taxon>rosids</taxon>
        <taxon>fabids</taxon>
        <taxon>Fabales</taxon>
        <taxon>Fabaceae</taxon>
        <taxon>Papilionoideae</taxon>
        <taxon>50 kb inversion clade</taxon>
        <taxon>NPAAA clade</taxon>
        <taxon>Hologalegina</taxon>
        <taxon>IRL clade</taxon>
        <taxon>Trifolieae</taxon>
        <taxon>Medicago</taxon>
    </lineage>
</organism>
<dbReference type="EMBL" id="CM001221">
    <property type="protein sequence ID" value="KEH28161.1"/>
    <property type="molecule type" value="Genomic_DNA"/>
</dbReference>
<evidence type="ECO:0000313" key="1">
    <source>
        <dbReference type="EMBL" id="KEH28161.1"/>
    </source>
</evidence>
<gene>
    <name evidence="1" type="ordered locus">MTR_5g070595</name>
</gene>
<reference evidence="1 3" key="1">
    <citation type="journal article" date="2011" name="Nature">
        <title>The Medicago genome provides insight into the evolution of rhizobial symbioses.</title>
        <authorList>
            <person name="Young N.D."/>
            <person name="Debelle F."/>
            <person name="Oldroyd G.E."/>
            <person name="Geurts R."/>
            <person name="Cannon S.B."/>
            <person name="Udvardi M.K."/>
            <person name="Benedito V.A."/>
            <person name="Mayer K.F."/>
            <person name="Gouzy J."/>
            <person name="Schoof H."/>
            <person name="Van de Peer Y."/>
            <person name="Proost S."/>
            <person name="Cook D.R."/>
            <person name="Meyers B.C."/>
            <person name="Spannagl M."/>
            <person name="Cheung F."/>
            <person name="De Mita S."/>
            <person name="Krishnakumar V."/>
            <person name="Gundlach H."/>
            <person name="Zhou S."/>
            <person name="Mudge J."/>
            <person name="Bharti A.K."/>
            <person name="Murray J.D."/>
            <person name="Naoumkina M.A."/>
            <person name="Rosen B."/>
            <person name="Silverstein K.A."/>
            <person name="Tang H."/>
            <person name="Rombauts S."/>
            <person name="Zhao P.X."/>
            <person name="Zhou P."/>
            <person name="Barbe V."/>
            <person name="Bardou P."/>
            <person name="Bechner M."/>
            <person name="Bellec A."/>
            <person name="Berger A."/>
            <person name="Berges H."/>
            <person name="Bidwell S."/>
            <person name="Bisseling T."/>
            <person name="Choisne N."/>
            <person name="Couloux A."/>
            <person name="Denny R."/>
            <person name="Deshpande S."/>
            <person name="Dai X."/>
            <person name="Doyle J.J."/>
            <person name="Dudez A.M."/>
            <person name="Farmer A.D."/>
            <person name="Fouteau S."/>
            <person name="Franken C."/>
            <person name="Gibelin C."/>
            <person name="Gish J."/>
            <person name="Goldstein S."/>
            <person name="Gonzalez A.J."/>
            <person name="Green P.J."/>
            <person name="Hallab A."/>
            <person name="Hartog M."/>
            <person name="Hua A."/>
            <person name="Humphray S.J."/>
            <person name="Jeong D.H."/>
            <person name="Jing Y."/>
            <person name="Jocker A."/>
            <person name="Kenton S.M."/>
            <person name="Kim D.J."/>
            <person name="Klee K."/>
            <person name="Lai H."/>
            <person name="Lang C."/>
            <person name="Lin S."/>
            <person name="Macmil S.L."/>
            <person name="Magdelenat G."/>
            <person name="Matthews L."/>
            <person name="McCorrison J."/>
            <person name="Monaghan E.L."/>
            <person name="Mun J.H."/>
            <person name="Najar F.Z."/>
            <person name="Nicholson C."/>
            <person name="Noirot C."/>
            <person name="O'Bleness M."/>
            <person name="Paule C.R."/>
            <person name="Poulain J."/>
            <person name="Prion F."/>
            <person name="Qin B."/>
            <person name="Qu C."/>
            <person name="Retzel E.F."/>
            <person name="Riddle C."/>
            <person name="Sallet E."/>
            <person name="Samain S."/>
            <person name="Samson N."/>
            <person name="Sanders I."/>
            <person name="Saurat O."/>
            <person name="Scarpelli C."/>
            <person name="Schiex T."/>
            <person name="Segurens B."/>
            <person name="Severin A.J."/>
            <person name="Sherrier D.J."/>
            <person name="Shi R."/>
            <person name="Sims S."/>
            <person name="Singer S.R."/>
            <person name="Sinharoy S."/>
            <person name="Sterck L."/>
            <person name="Viollet A."/>
            <person name="Wang B.B."/>
            <person name="Wang K."/>
            <person name="Wang M."/>
            <person name="Wang X."/>
            <person name="Warfsmann J."/>
            <person name="Weissenbach J."/>
            <person name="White D.D."/>
            <person name="White J.D."/>
            <person name="Wiley G.B."/>
            <person name="Wincker P."/>
            <person name="Xing Y."/>
            <person name="Yang L."/>
            <person name="Yao Z."/>
            <person name="Ying F."/>
            <person name="Zhai J."/>
            <person name="Zhou L."/>
            <person name="Zuber A."/>
            <person name="Denarie J."/>
            <person name="Dixon R.A."/>
            <person name="May G.D."/>
            <person name="Schwartz D.C."/>
            <person name="Rogers J."/>
            <person name="Quetier F."/>
            <person name="Town C.D."/>
            <person name="Roe B.A."/>
        </authorList>
    </citation>
    <scope>NUCLEOTIDE SEQUENCE [LARGE SCALE GENOMIC DNA]</scope>
    <source>
        <strain evidence="1">A17</strain>
        <strain evidence="2 3">cv. Jemalong A17</strain>
    </source>
</reference>
<sequence>MTAEAYQWKDTLCRFTNGDSFHTFLSIMGLYRQRLDLFTIISSPRKFAECLYCDVSPPPILPILSRLIESLVT</sequence>
<proteinExistence type="predicted"/>
<dbReference type="Proteomes" id="UP000002051">
    <property type="component" value="Chromosome 5"/>
</dbReference>